<organism evidence="1 2">
    <name type="scientific">Racocetra persica</name>
    <dbReference type="NCBI Taxonomy" id="160502"/>
    <lineage>
        <taxon>Eukaryota</taxon>
        <taxon>Fungi</taxon>
        <taxon>Fungi incertae sedis</taxon>
        <taxon>Mucoromycota</taxon>
        <taxon>Glomeromycotina</taxon>
        <taxon>Glomeromycetes</taxon>
        <taxon>Diversisporales</taxon>
        <taxon>Gigasporaceae</taxon>
        <taxon>Racocetra</taxon>
    </lineage>
</organism>
<gene>
    <name evidence="1" type="ORF">RPERSI_LOCUS22036</name>
</gene>
<dbReference type="Proteomes" id="UP000789920">
    <property type="component" value="Unassembled WGS sequence"/>
</dbReference>
<keyword evidence="2" id="KW-1185">Reference proteome</keyword>
<comment type="caution">
    <text evidence="1">The sequence shown here is derived from an EMBL/GenBank/DDBJ whole genome shotgun (WGS) entry which is preliminary data.</text>
</comment>
<feature type="non-terminal residue" evidence="1">
    <location>
        <position position="1"/>
    </location>
</feature>
<evidence type="ECO:0000313" key="1">
    <source>
        <dbReference type="EMBL" id="CAG8805857.1"/>
    </source>
</evidence>
<accession>A0ACA9RRF1</accession>
<reference evidence="1" key="1">
    <citation type="submission" date="2021-06" db="EMBL/GenBank/DDBJ databases">
        <authorList>
            <person name="Kallberg Y."/>
            <person name="Tangrot J."/>
            <person name="Rosling A."/>
        </authorList>
    </citation>
    <scope>NUCLEOTIDE SEQUENCE</scope>
    <source>
        <strain evidence="1">MA461A</strain>
    </source>
</reference>
<proteinExistence type="predicted"/>
<protein>
    <submittedName>
        <fullName evidence="1">15786_t:CDS:1</fullName>
    </submittedName>
</protein>
<dbReference type="EMBL" id="CAJVQC010065808">
    <property type="protein sequence ID" value="CAG8805857.1"/>
    <property type="molecule type" value="Genomic_DNA"/>
</dbReference>
<evidence type="ECO:0000313" key="2">
    <source>
        <dbReference type="Proteomes" id="UP000789920"/>
    </source>
</evidence>
<name>A0ACA9RRF1_9GLOM</name>
<sequence>SENITDGRPFFQLGAIKEDSERGLVVATQNRKGFSLNNPYLGVEYPSIIHSLGSVSEKIKKFLEQEQHEEIPNDIRRPKNEKRPLLVIGLKELKKRKNNGSTVNQERRSPHPGIIISNNQQNLYSPLITIIPLTSQLDKIYPFEVLTEINNQKGKALTNQITTIDKKRLGDYLRQLDKSVMRKIQASLHLTLALEE</sequence>